<name>A0A5C5VC18_9BACT</name>
<keyword evidence="6 9" id="KW-0378">Hydrolase</keyword>
<feature type="binding site" evidence="9">
    <location>
        <position position="208"/>
    </location>
    <ligand>
        <name>Zn(2+)</name>
        <dbReference type="ChEBI" id="CHEBI:29105"/>
        <label>2</label>
    </ligand>
</feature>
<evidence type="ECO:0000256" key="8">
    <source>
        <dbReference type="ARBA" id="ARBA00023204"/>
    </source>
</evidence>
<evidence type="ECO:0000313" key="11">
    <source>
        <dbReference type="EMBL" id="TWT35517.1"/>
    </source>
</evidence>
<dbReference type="GO" id="GO:0003906">
    <property type="term" value="F:DNA-(apurinic or apyrimidinic site) endonuclease activity"/>
    <property type="evidence" value="ECO:0007669"/>
    <property type="project" value="TreeGrafter"/>
</dbReference>
<evidence type="ECO:0000256" key="9">
    <source>
        <dbReference type="HAMAP-Rule" id="MF_00152"/>
    </source>
</evidence>
<feature type="domain" description="Xylose isomerase-like TIM barrel" evidence="10">
    <location>
        <begin position="11"/>
        <end position="263"/>
    </location>
</feature>
<evidence type="ECO:0000256" key="2">
    <source>
        <dbReference type="ARBA" id="ARBA00022722"/>
    </source>
</evidence>
<evidence type="ECO:0000259" key="10">
    <source>
        <dbReference type="Pfam" id="PF01261"/>
    </source>
</evidence>
<comment type="caution">
    <text evidence="11">The sequence shown here is derived from an EMBL/GenBank/DDBJ whole genome shotgun (WGS) entry which is preliminary data.</text>
</comment>
<evidence type="ECO:0000256" key="3">
    <source>
        <dbReference type="ARBA" id="ARBA00022723"/>
    </source>
</evidence>
<dbReference type="SUPFAM" id="SSF51658">
    <property type="entry name" value="Xylose isomerase-like"/>
    <property type="match status" value="1"/>
</dbReference>
<dbReference type="PROSITE" id="PS51432">
    <property type="entry name" value="AP_NUCLEASE_F2_4"/>
    <property type="match status" value="1"/>
</dbReference>
<dbReference type="Gene3D" id="3.20.20.150">
    <property type="entry name" value="Divalent-metal-dependent TIM barrel enzymes"/>
    <property type="match status" value="1"/>
</dbReference>
<sequence length="278" mass="30917">MSIAGGYYKSVDAAAAAGCDCVQLFTKNNNQWRAKPITDDDVERFRGALKQRKIRQPISHASYLINLASPDDELWKKSIDAMAVELQRAEQLGIPFVVVHPGSFTTSSEEAGLKRIAKGLNEVHKQTSGVEARCLLENTAGQGSNLGHRFEHLATIIDLARHPDRLGVCIDTCHAFAAGYPMETEKEWKATVKELNQTVGLASVHALHLNDSKKPLGSRVDRHEHIGRGEMGLSPFRHLMNDRRFARKPMYLETAKGEENGEDLDVINLRTLRGLIEK</sequence>
<dbReference type="Proteomes" id="UP000316714">
    <property type="component" value="Unassembled WGS sequence"/>
</dbReference>
<keyword evidence="12" id="KW-1185">Reference proteome</keyword>
<feature type="binding site" evidence="9">
    <location>
        <position position="253"/>
    </location>
    <ligand>
        <name>Zn(2+)</name>
        <dbReference type="ChEBI" id="CHEBI:29105"/>
        <label>2</label>
    </ligand>
</feature>
<evidence type="ECO:0000256" key="6">
    <source>
        <dbReference type="ARBA" id="ARBA00022801"/>
    </source>
</evidence>
<dbReference type="InterPro" id="IPR013022">
    <property type="entry name" value="Xyl_isomerase-like_TIM-brl"/>
</dbReference>
<keyword evidence="2 9" id="KW-0540">Nuclease</keyword>
<feature type="binding site" evidence="9">
    <location>
        <position position="137"/>
    </location>
    <ligand>
        <name>Zn(2+)</name>
        <dbReference type="ChEBI" id="CHEBI:29105"/>
        <label>2</label>
    </ligand>
</feature>
<feature type="binding site" evidence="9">
    <location>
        <position position="137"/>
    </location>
    <ligand>
        <name>Zn(2+)</name>
        <dbReference type="ChEBI" id="CHEBI:29105"/>
        <label>1</label>
    </ligand>
</feature>
<evidence type="ECO:0000313" key="12">
    <source>
        <dbReference type="Proteomes" id="UP000316714"/>
    </source>
</evidence>
<dbReference type="CDD" id="cd00019">
    <property type="entry name" value="AP2Ec"/>
    <property type="match status" value="1"/>
</dbReference>
<protein>
    <recommendedName>
        <fullName evidence="9">Probable endonuclease 4</fullName>
        <ecNumber evidence="9">3.1.21.2</ecNumber>
    </recommendedName>
    <alternativeName>
        <fullName evidence="9">Endodeoxyribonuclease IV</fullName>
    </alternativeName>
    <alternativeName>
        <fullName evidence="9">Endonuclease IV</fullName>
    </alternativeName>
</protein>
<dbReference type="PROSITE" id="PS00730">
    <property type="entry name" value="AP_NUCLEASE_F2_2"/>
    <property type="match status" value="1"/>
</dbReference>
<feature type="binding site" evidence="9">
    <location>
        <position position="171"/>
    </location>
    <ligand>
        <name>Zn(2+)</name>
        <dbReference type="ChEBI" id="CHEBI:29105"/>
        <label>2</label>
    </ligand>
</feature>
<dbReference type="Pfam" id="PF01261">
    <property type="entry name" value="AP_endonuc_2"/>
    <property type="match status" value="1"/>
</dbReference>
<gene>
    <name evidence="9 11" type="primary">nfo</name>
    <name evidence="11" type="ORF">KOR34_04100</name>
</gene>
<keyword evidence="3 9" id="KW-0479">Metal-binding</keyword>
<dbReference type="GO" id="GO:0008081">
    <property type="term" value="F:phosphoric diester hydrolase activity"/>
    <property type="evidence" value="ECO:0007669"/>
    <property type="project" value="TreeGrafter"/>
</dbReference>
<proteinExistence type="inferred from homology"/>
<keyword evidence="5 9" id="KW-0227">DNA damage</keyword>
<feature type="binding site" evidence="9">
    <location>
        <position position="221"/>
    </location>
    <ligand>
        <name>Zn(2+)</name>
        <dbReference type="ChEBI" id="CHEBI:29105"/>
        <label>3</label>
    </ligand>
</feature>
<dbReference type="GO" id="GO:0003677">
    <property type="term" value="F:DNA binding"/>
    <property type="evidence" value="ECO:0007669"/>
    <property type="project" value="InterPro"/>
</dbReference>
<feature type="binding site" evidence="9">
    <location>
        <position position="223"/>
    </location>
    <ligand>
        <name>Zn(2+)</name>
        <dbReference type="ChEBI" id="CHEBI:29105"/>
        <label>3</label>
    </ligand>
</feature>
<dbReference type="GO" id="GO:0006284">
    <property type="term" value="P:base-excision repair"/>
    <property type="evidence" value="ECO:0007669"/>
    <property type="project" value="TreeGrafter"/>
</dbReference>
<dbReference type="InterPro" id="IPR001719">
    <property type="entry name" value="AP_endonuc_2"/>
</dbReference>
<feature type="binding site" evidence="9">
    <location>
        <position position="60"/>
    </location>
    <ligand>
        <name>Zn(2+)</name>
        <dbReference type="ChEBI" id="CHEBI:29105"/>
        <label>1</label>
    </ligand>
</feature>
<dbReference type="FunFam" id="3.20.20.150:FF:000001">
    <property type="entry name" value="Probable endonuclease 4"/>
    <property type="match status" value="1"/>
</dbReference>
<dbReference type="InterPro" id="IPR036237">
    <property type="entry name" value="Xyl_isomerase-like_sf"/>
</dbReference>
<dbReference type="PROSITE" id="PS00729">
    <property type="entry name" value="AP_NUCLEASE_F2_1"/>
    <property type="match status" value="1"/>
</dbReference>
<dbReference type="PANTHER" id="PTHR21445">
    <property type="entry name" value="ENDONUCLEASE IV ENDODEOXYRIBONUCLEASE IV"/>
    <property type="match status" value="1"/>
</dbReference>
<feature type="binding site" evidence="9">
    <location>
        <position position="100"/>
    </location>
    <ligand>
        <name>Zn(2+)</name>
        <dbReference type="ChEBI" id="CHEBI:29105"/>
        <label>1</label>
    </ligand>
</feature>
<dbReference type="HAMAP" id="MF_00152">
    <property type="entry name" value="Nfo"/>
    <property type="match status" value="1"/>
</dbReference>
<reference evidence="11 12" key="1">
    <citation type="submission" date="2019-02" db="EMBL/GenBank/DDBJ databases">
        <title>Deep-cultivation of Planctomycetes and their phenomic and genomic characterization uncovers novel biology.</title>
        <authorList>
            <person name="Wiegand S."/>
            <person name="Jogler M."/>
            <person name="Boedeker C."/>
            <person name="Pinto D."/>
            <person name="Vollmers J."/>
            <person name="Rivas-Marin E."/>
            <person name="Kohn T."/>
            <person name="Peeters S.H."/>
            <person name="Heuer A."/>
            <person name="Rast P."/>
            <person name="Oberbeckmann S."/>
            <person name="Bunk B."/>
            <person name="Jeske O."/>
            <person name="Meyerdierks A."/>
            <person name="Storesund J.E."/>
            <person name="Kallscheuer N."/>
            <person name="Luecker S."/>
            <person name="Lage O.M."/>
            <person name="Pohl T."/>
            <person name="Merkel B.J."/>
            <person name="Hornburger P."/>
            <person name="Mueller R.-W."/>
            <person name="Bruemmer F."/>
            <person name="Labrenz M."/>
            <person name="Spormann A.M."/>
            <person name="Op Den Camp H."/>
            <person name="Overmann J."/>
            <person name="Amann R."/>
            <person name="Jetten M.S.M."/>
            <person name="Mascher T."/>
            <person name="Medema M.H."/>
            <person name="Devos D.P."/>
            <person name="Kaster A.-K."/>
            <person name="Ovreas L."/>
            <person name="Rohde M."/>
            <person name="Galperin M.Y."/>
            <person name="Jogler C."/>
        </authorList>
    </citation>
    <scope>NUCLEOTIDE SEQUENCE [LARGE SCALE GENOMIC DNA]</scope>
    <source>
        <strain evidence="11 12">KOR34</strain>
    </source>
</reference>
<dbReference type="EMBL" id="SIHJ01000001">
    <property type="protein sequence ID" value="TWT35517.1"/>
    <property type="molecule type" value="Genomic_DNA"/>
</dbReference>
<evidence type="ECO:0000256" key="1">
    <source>
        <dbReference type="ARBA" id="ARBA00005340"/>
    </source>
</evidence>
<dbReference type="PANTHER" id="PTHR21445:SF0">
    <property type="entry name" value="APURINIC-APYRIMIDINIC ENDONUCLEASE"/>
    <property type="match status" value="1"/>
</dbReference>
<keyword evidence="4 9" id="KW-0255">Endonuclease</keyword>
<feature type="binding site" evidence="9">
    <location>
        <position position="174"/>
    </location>
    <ligand>
        <name>Zn(2+)</name>
        <dbReference type="ChEBI" id="CHEBI:29105"/>
        <label>3</label>
    </ligand>
</feature>
<evidence type="ECO:0000256" key="7">
    <source>
        <dbReference type="ARBA" id="ARBA00022833"/>
    </source>
</evidence>
<comment type="catalytic activity">
    <reaction evidence="9">
        <text>Endonucleolytic cleavage to 5'-phosphooligonucleotide end-products.</text>
        <dbReference type="EC" id="3.1.21.2"/>
    </reaction>
</comment>
<dbReference type="InterPro" id="IPR018246">
    <property type="entry name" value="AP_endonuc_F2_Zn_BS"/>
</dbReference>
<keyword evidence="7 9" id="KW-0862">Zinc</keyword>
<organism evidence="11 12">
    <name type="scientific">Posidoniimonas corsicana</name>
    <dbReference type="NCBI Taxonomy" id="1938618"/>
    <lineage>
        <taxon>Bacteria</taxon>
        <taxon>Pseudomonadati</taxon>
        <taxon>Planctomycetota</taxon>
        <taxon>Planctomycetia</taxon>
        <taxon>Pirellulales</taxon>
        <taxon>Lacipirellulaceae</taxon>
        <taxon>Posidoniimonas</taxon>
    </lineage>
</organism>
<comment type="cofactor">
    <cofactor evidence="9">
        <name>Zn(2+)</name>
        <dbReference type="ChEBI" id="CHEBI:29105"/>
    </cofactor>
    <text evidence="9">Binds 3 Zn(2+) ions.</text>
</comment>
<comment type="function">
    <text evidence="9">Endonuclease IV plays a role in DNA repair. It cleaves phosphodiester bonds at apurinic or apyrimidinic (AP) sites, generating a 3'-hydroxyl group and a 5'-terminal sugar phosphate.</text>
</comment>
<dbReference type="SMART" id="SM00518">
    <property type="entry name" value="AP2Ec"/>
    <property type="match status" value="1"/>
</dbReference>
<keyword evidence="8 9" id="KW-0234">DNA repair</keyword>
<evidence type="ECO:0000256" key="4">
    <source>
        <dbReference type="ARBA" id="ARBA00022759"/>
    </source>
</evidence>
<evidence type="ECO:0000256" key="5">
    <source>
        <dbReference type="ARBA" id="ARBA00022763"/>
    </source>
</evidence>
<dbReference type="AlphaFoldDB" id="A0A5C5VC18"/>
<dbReference type="NCBIfam" id="TIGR00587">
    <property type="entry name" value="nfo"/>
    <property type="match status" value="1"/>
</dbReference>
<accession>A0A5C5VC18</accession>
<dbReference type="GO" id="GO:0008833">
    <property type="term" value="F:deoxyribonuclease IV (phage-T4-induced) activity"/>
    <property type="evidence" value="ECO:0007669"/>
    <property type="project" value="UniProtKB-UniRule"/>
</dbReference>
<dbReference type="EC" id="3.1.21.2" evidence="9"/>
<comment type="similarity">
    <text evidence="1 9">Belongs to the AP endonuclease 2 family.</text>
</comment>
<dbReference type="GO" id="GO:0008270">
    <property type="term" value="F:zinc ion binding"/>
    <property type="evidence" value="ECO:0007669"/>
    <property type="project" value="UniProtKB-UniRule"/>
</dbReference>
<dbReference type="PROSITE" id="PS00731">
    <property type="entry name" value="AP_NUCLEASE_F2_3"/>
    <property type="match status" value="1"/>
</dbReference>